<dbReference type="STRING" id="930131.SAMN05216389_107105"/>
<keyword evidence="4" id="KW-0175">Coiled coil</keyword>
<feature type="domain" description="Type I restriction modification DNA specificity" evidence="5">
    <location>
        <begin position="55"/>
        <end position="205"/>
    </location>
</feature>
<keyword evidence="6" id="KW-0540">Nuclease</keyword>
<dbReference type="AlphaFoldDB" id="A0A1I0CWK2"/>
<keyword evidence="2" id="KW-0680">Restriction system</keyword>
<feature type="coiled-coil region" evidence="4">
    <location>
        <begin position="396"/>
        <end position="423"/>
    </location>
</feature>
<evidence type="ECO:0000259" key="5">
    <source>
        <dbReference type="Pfam" id="PF01420"/>
    </source>
</evidence>
<feature type="domain" description="Type I restriction modification DNA specificity" evidence="5">
    <location>
        <begin position="270"/>
        <end position="407"/>
    </location>
</feature>
<dbReference type="GO" id="GO:0009307">
    <property type="term" value="P:DNA restriction-modification system"/>
    <property type="evidence" value="ECO:0007669"/>
    <property type="project" value="UniProtKB-KW"/>
</dbReference>
<gene>
    <name evidence="6" type="ORF">SAMN05216389_107105</name>
</gene>
<reference evidence="6 7" key="1">
    <citation type="submission" date="2016-10" db="EMBL/GenBank/DDBJ databases">
        <authorList>
            <person name="de Groot N.N."/>
        </authorList>
    </citation>
    <scope>NUCLEOTIDE SEQUENCE [LARGE SCALE GENOMIC DNA]</scope>
    <source>
        <strain evidence="6 7">IBRC-M 10780</strain>
    </source>
</reference>
<evidence type="ECO:0000256" key="4">
    <source>
        <dbReference type="SAM" id="Coils"/>
    </source>
</evidence>
<evidence type="ECO:0000256" key="2">
    <source>
        <dbReference type="ARBA" id="ARBA00022747"/>
    </source>
</evidence>
<evidence type="ECO:0000313" key="7">
    <source>
        <dbReference type="Proteomes" id="UP000198618"/>
    </source>
</evidence>
<evidence type="ECO:0000256" key="3">
    <source>
        <dbReference type="ARBA" id="ARBA00023125"/>
    </source>
</evidence>
<dbReference type="GO" id="GO:0003677">
    <property type="term" value="F:DNA binding"/>
    <property type="evidence" value="ECO:0007669"/>
    <property type="project" value="UniProtKB-KW"/>
</dbReference>
<accession>A0A1I0CWK2</accession>
<dbReference type="OrthoDB" id="9795776at2"/>
<dbReference type="Gene3D" id="1.10.287.1120">
    <property type="entry name" value="Bipartite methylase S protein"/>
    <property type="match status" value="1"/>
</dbReference>
<keyword evidence="3" id="KW-0238">DNA-binding</keyword>
<keyword evidence="7" id="KW-1185">Reference proteome</keyword>
<dbReference type="Pfam" id="PF01420">
    <property type="entry name" value="Methylase_S"/>
    <property type="match status" value="2"/>
</dbReference>
<dbReference type="Gene3D" id="3.90.220.20">
    <property type="entry name" value="DNA methylase specificity domains"/>
    <property type="match status" value="2"/>
</dbReference>
<comment type="similarity">
    <text evidence="1">Belongs to the type-I restriction system S methylase family.</text>
</comment>
<dbReference type="GO" id="GO:0004519">
    <property type="term" value="F:endonuclease activity"/>
    <property type="evidence" value="ECO:0007669"/>
    <property type="project" value="UniProtKB-KW"/>
</dbReference>
<dbReference type="RefSeq" id="WP_090869219.1">
    <property type="nucleotide sequence ID" value="NZ_FOHE01000007.1"/>
</dbReference>
<name>A0A1I0CWK2_9BACI</name>
<dbReference type="PANTHER" id="PTHR30408">
    <property type="entry name" value="TYPE-1 RESTRICTION ENZYME ECOKI SPECIFICITY PROTEIN"/>
    <property type="match status" value="1"/>
</dbReference>
<proteinExistence type="inferred from homology"/>
<dbReference type="CDD" id="cd17517">
    <property type="entry name" value="RMtype1_S_EcoKI_StySPI-TRD2-CR2_like"/>
    <property type="match status" value="1"/>
</dbReference>
<evidence type="ECO:0000256" key="1">
    <source>
        <dbReference type="ARBA" id="ARBA00010923"/>
    </source>
</evidence>
<dbReference type="InterPro" id="IPR000055">
    <property type="entry name" value="Restrct_endonuc_typeI_TRD"/>
</dbReference>
<dbReference type="Proteomes" id="UP000198618">
    <property type="component" value="Unassembled WGS sequence"/>
</dbReference>
<evidence type="ECO:0000313" key="6">
    <source>
        <dbReference type="EMBL" id="SET23816.1"/>
    </source>
</evidence>
<dbReference type="EMBL" id="FOHE01000007">
    <property type="protein sequence ID" value="SET23816.1"/>
    <property type="molecule type" value="Genomic_DNA"/>
</dbReference>
<keyword evidence="6" id="KW-0255">Endonuclease</keyword>
<protein>
    <submittedName>
        <fullName evidence="6">Restriction endonuclease S subunit</fullName>
    </submittedName>
</protein>
<dbReference type="PANTHER" id="PTHR30408:SF12">
    <property type="entry name" value="TYPE I RESTRICTION ENZYME MJAVIII SPECIFICITY SUBUNIT"/>
    <property type="match status" value="1"/>
</dbReference>
<sequence length="426" mass="49186">MVNKKIINIDKEVELLRFKEYQDTPIVKDLISLSTDGIKNGMTNRPGRNELDVKFINVVNLYDEDYIKTDLLEYVDISESVFNKYKVLKGDIFFTRSSLKLEGIAHCNINIDSDSKLVFDDHIMRVRPNINLVNPYFLKLYCLSRVARKFFMSRAKTGTMTTIGQNDIADLPVRIPTMEEQNKISSFFSFLEKRIKKQEEKIEQVKLFKKGMMQKIFLQKLRFKNENGELFPKWRHKPLKSIGTTYTGLSGKSSKDFGVGSGLYITYKNVYANVKAKTTGIEKVDLSDGKKQNQVLKGDILFTTSSEVPNEVGMASYWGAEEQNIYLNSFCFGYRLNDESVLPEFLVYLLRSAEYRRKITLLAQGSTRFNLSKTELLKMNIEIPSVGEQQKIIILLSGIDKKLEKEEEKLSLLLKQKKGFMQQMFN</sequence>
<dbReference type="SUPFAM" id="SSF116734">
    <property type="entry name" value="DNA methylase specificity domain"/>
    <property type="match status" value="2"/>
</dbReference>
<organism evidence="6 7">
    <name type="scientific">Oceanobacillus limi</name>
    <dbReference type="NCBI Taxonomy" id="930131"/>
    <lineage>
        <taxon>Bacteria</taxon>
        <taxon>Bacillati</taxon>
        <taxon>Bacillota</taxon>
        <taxon>Bacilli</taxon>
        <taxon>Bacillales</taxon>
        <taxon>Bacillaceae</taxon>
        <taxon>Oceanobacillus</taxon>
    </lineage>
</organism>
<dbReference type="InterPro" id="IPR052021">
    <property type="entry name" value="Type-I_RS_S_subunit"/>
</dbReference>
<keyword evidence="6" id="KW-0378">Hydrolase</keyword>
<dbReference type="InterPro" id="IPR044946">
    <property type="entry name" value="Restrct_endonuc_typeI_TRD_sf"/>
</dbReference>